<keyword evidence="1" id="KW-1185">Reference proteome</keyword>
<dbReference type="AlphaFoldDB" id="A0A1I7XA13"/>
<dbReference type="Proteomes" id="UP000095283">
    <property type="component" value="Unplaced"/>
</dbReference>
<protein>
    <submittedName>
        <fullName evidence="2">Uncharacterized protein</fullName>
    </submittedName>
</protein>
<accession>A0A1I7XA13</accession>
<dbReference type="WBParaSite" id="Hba_14280">
    <property type="protein sequence ID" value="Hba_14280"/>
    <property type="gene ID" value="Hba_14280"/>
</dbReference>
<evidence type="ECO:0000313" key="2">
    <source>
        <dbReference type="WBParaSite" id="Hba_14280"/>
    </source>
</evidence>
<sequence length="76" mass="8684">MEIHQRNPQKNTIGQEEREEHVTIRGLLFMHALMPVVKKPIPKVHILKLTLEHTVVRSHIAVHGRAANGNLPEVMN</sequence>
<evidence type="ECO:0000313" key="1">
    <source>
        <dbReference type="Proteomes" id="UP000095283"/>
    </source>
</evidence>
<reference evidence="2" key="1">
    <citation type="submission" date="2016-11" db="UniProtKB">
        <authorList>
            <consortium name="WormBaseParasite"/>
        </authorList>
    </citation>
    <scope>IDENTIFICATION</scope>
</reference>
<name>A0A1I7XA13_HETBA</name>
<organism evidence="1 2">
    <name type="scientific">Heterorhabditis bacteriophora</name>
    <name type="common">Entomopathogenic nematode worm</name>
    <dbReference type="NCBI Taxonomy" id="37862"/>
    <lineage>
        <taxon>Eukaryota</taxon>
        <taxon>Metazoa</taxon>
        <taxon>Ecdysozoa</taxon>
        <taxon>Nematoda</taxon>
        <taxon>Chromadorea</taxon>
        <taxon>Rhabditida</taxon>
        <taxon>Rhabditina</taxon>
        <taxon>Rhabditomorpha</taxon>
        <taxon>Strongyloidea</taxon>
        <taxon>Heterorhabditidae</taxon>
        <taxon>Heterorhabditis</taxon>
    </lineage>
</organism>
<proteinExistence type="predicted"/>